<dbReference type="Pfam" id="PF02311">
    <property type="entry name" value="AraC_binding"/>
    <property type="match status" value="1"/>
</dbReference>
<dbReference type="RefSeq" id="WP_208848749.1">
    <property type="nucleotide sequence ID" value="NZ_JAGGDJ010000013.1"/>
</dbReference>
<sequence length="286" mass="33279">MSAREQVIVEYGHEEGEFYLSQVQRTEPFERNNHYHGTYEIYYLLAGRRYYFIKDASYSVAAGDLIFINKYDVHKTSVLGSPQHERIVMNFSDDFLGKDHPLFRPELLRMFVREPHQFRLKPQEQWHVERLLARMAEEARRRDEGFELSLRLLLTELLLFAARLKAEPADAAEDPLSPVHRKIGQVVKHLNAHFSQRLPLPELSTAFGLSPAYLSRTFKKITGFTIVGYQHLMRVREAQSLLAATDDKIADIAVAVGFEQFAHFNRTFKKLTGASPTRYRKLNRRP</sequence>
<dbReference type="InterPro" id="IPR003313">
    <property type="entry name" value="AraC-bd"/>
</dbReference>
<dbReference type="EMBL" id="JAGGDJ010000013">
    <property type="protein sequence ID" value="MBO7745928.1"/>
    <property type="molecule type" value="Genomic_DNA"/>
</dbReference>
<dbReference type="Gene3D" id="1.10.10.60">
    <property type="entry name" value="Homeodomain-like"/>
    <property type="match status" value="2"/>
</dbReference>
<dbReference type="InterPro" id="IPR020449">
    <property type="entry name" value="Tscrpt_reg_AraC-type_HTH"/>
</dbReference>
<evidence type="ECO:0000256" key="1">
    <source>
        <dbReference type="ARBA" id="ARBA00023015"/>
    </source>
</evidence>
<gene>
    <name evidence="6" type="ORF">I8J29_17105</name>
</gene>
<dbReference type="Gene3D" id="2.60.120.10">
    <property type="entry name" value="Jelly Rolls"/>
    <property type="match status" value="1"/>
</dbReference>
<accession>A0ABS3WC92</accession>
<keyword evidence="4" id="KW-0804">Transcription</keyword>
<organism evidence="6 7">
    <name type="scientific">Paenibacillus artemisiicola</name>
    <dbReference type="NCBI Taxonomy" id="1172618"/>
    <lineage>
        <taxon>Bacteria</taxon>
        <taxon>Bacillati</taxon>
        <taxon>Bacillota</taxon>
        <taxon>Bacilli</taxon>
        <taxon>Bacillales</taxon>
        <taxon>Paenibacillaceae</taxon>
        <taxon>Paenibacillus</taxon>
    </lineage>
</organism>
<dbReference type="InterPro" id="IPR018060">
    <property type="entry name" value="HTH_AraC"/>
</dbReference>
<feature type="domain" description="HTH araC/xylS-type" evidence="5">
    <location>
        <begin position="184"/>
        <end position="282"/>
    </location>
</feature>
<dbReference type="InterPro" id="IPR009057">
    <property type="entry name" value="Homeodomain-like_sf"/>
</dbReference>
<dbReference type="PANTHER" id="PTHR46796">
    <property type="entry name" value="HTH-TYPE TRANSCRIPTIONAL ACTIVATOR RHAS-RELATED"/>
    <property type="match status" value="1"/>
</dbReference>
<dbReference type="Proteomes" id="UP000670947">
    <property type="component" value="Unassembled WGS sequence"/>
</dbReference>
<keyword evidence="1" id="KW-0805">Transcription regulation</keyword>
<evidence type="ECO:0000256" key="4">
    <source>
        <dbReference type="ARBA" id="ARBA00023163"/>
    </source>
</evidence>
<evidence type="ECO:0000313" key="6">
    <source>
        <dbReference type="EMBL" id="MBO7745928.1"/>
    </source>
</evidence>
<dbReference type="Pfam" id="PF12833">
    <property type="entry name" value="HTH_18"/>
    <property type="match status" value="1"/>
</dbReference>
<dbReference type="PROSITE" id="PS01124">
    <property type="entry name" value="HTH_ARAC_FAMILY_2"/>
    <property type="match status" value="1"/>
</dbReference>
<keyword evidence="2" id="KW-0238">DNA-binding</keyword>
<dbReference type="InterPro" id="IPR037923">
    <property type="entry name" value="HTH-like"/>
</dbReference>
<proteinExistence type="predicted"/>
<name>A0ABS3WC92_9BACL</name>
<evidence type="ECO:0000256" key="3">
    <source>
        <dbReference type="ARBA" id="ARBA00023159"/>
    </source>
</evidence>
<reference evidence="6 7" key="1">
    <citation type="submission" date="2021-03" db="EMBL/GenBank/DDBJ databases">
        <title>Paenibacillus artemisicola MWE-103 whole genome sequence.</title>
        <authorList>
            <person name="Ham Y.J."/>
        </authorList>
    </citation>
    <scope>NUCLEOTIDE SEQUENCE [LARGE SCALE GENOMIC DNA]</scope>
    <source>
        <strain evidence="6 7">MWE-103</strain>
    </source>
</reference>
<dbReference type="PROSITE" id="PS00041">
    <property type="entry name" value="HTH_ARAC_FAMILY_1"/>
    <property type="match status" value="1"/>
</dbReference>
<keyword evidence="7" id="KW-1185">Reference proteome</keyword>
<comment type="caution">
    <text evidence="6">The sequence shown here is derived from an EMBL/GenBank/DDBJ whole genome shotgun (WGS) entry which is preliminary data.</text>
</comment>
<evidence type="ECO:0000259" key="5">
    <source>
        <dbReference type="PROSITE" id="PS01124"/>
    </source>
</evidence>
<dbReference type="InterPro" id="IPR014710">
    <property type="entry name" value="RmlC-like_jellyroll"/>
</dbReference>
<evidence type="ECO:0000313" key="7">
    <source>
        <dbReference type="Proteomes" id="UP000670947"/>
    </source>
</evidence>
<dbReference type="InterPro" id="IPR050204">
    <property type="entry name" value="AraC_XylS_family_regulators"/>
</dbReference>
<dbReference type="InterPro" id="IPR018062">
    <property type="entry name" value="HTH_AraC-typ_CS"/>
</dbReference>
<dbReference type="PRINTS" id="PR00032">
    <property type="entry name" value="HTHARAC"/>
</dbReference>
<dbReference type="SUPFAM" id="SSF51215">
    <property type="entry name" value="Regulatory protein AraC"/>
    <property type="match status" value="1"/>
</dbReference>
<dbReference type="SUPFAM" id="SSF46689">
    <property type="entry name" value="Homeodomain-like"/>
    <property type="match status" value="2"/>
</dbReference>
<dbReference type="SMART" id="SM00342">
    <property type="entry name" value="HTH_ARAC"/>
    <property type="match status" value="1"/>
</dbReference>
<keyword evidence="3" id="KW-0010">Activator</keyword>
<evidence type="ECO:0000256" key="2">
    <source>
        <dbReference type="ARBA" id="ARBA00023125"/>
    </source>
</evidence>
<protein>
    <submittedName>
        <fullName evidence="6">Helix-turn-helix domain-containing protein</fullName>
    </submittedName>
</protein>